<evidence type="ECO:0000313" key="2">
    <source>
        <dbReference type="Proteomes" id="UP001152531"/>
    </source>
</evidence>
<proteinExistence type="predicted"/>
<dbReference type="Proteomes" id="UP001152531">
    <property type="component" value="Unassembled WGS sequence"/>
</dbReference>
<dbReference type="EMBL" id="CALSDN010000006">
    <property type="protein sequence ID" value="CAH6721371.1"/>
    <property type="molecule type" value="Genomic_DNA"/>
</dbReference>
<accession>A0ACA9Y8Q6</accession>
<keyword evidence="2" id="KW-1185">Reference proteome</keyword>
<evidence type="ECO:0000313" key="1">
    <source>
        <dbReference type="EMBL" id="CAH6721371.1"/>
    </source>
</evidence>
<name>A0ACA9Y8Q6_9ASCO</name>
<reference evidence="1" key="1">
    <citation type="submission" date="2022-06" db="EMBL/GenBank/DDBJ databases">
        <authorList>
            <person name="Legras J.-L."/>
            <person name="Devillers H."/>
            <person name="Grondin C."/>
        </authorList>
    </citation>
    <scope>NUCLEOTIDE SEQUENCE</scope>
    <source>
        <strain evidence="1">CLIB 1444</strain>
    </source>
</reference>
<gene>
    <name evidence="1" type="ORF">CLIB1444_06S00628</name>
</gene>
<sequence length="657" mass="76782">MSRLSNCLRFIRQSSTHSNSSVVVDSILKLSRINLNGNLKPLNLVNKSISFQNHQFPTHHSKSRELSKLGDSIIQFVSWRYESLNYPHNKHPVDKVPKLLYGRLKKRLESINTNVSSYVGSYYVDDPQNCLDNISSLLGDIKISFRSHTAGVPSINEDYLYYDNNEFTFPSLRDKELAGLLKAQTILGENLSHYGTSYYRFKVISEVYKYLEDSPLSLELTSFLLSDQYLKFLMERIEIFKLLNDDISKYAFNPDVYKKLFGRYMAILTINQPDIIDTWINNHIKIYVDIFDNLSIQECKITLKDLSMRMKFEYGSLDNELFRIVESFCKVSIPVDLQSNLKSDIGDDELVDLAYDFVSYCTGKYFTGDKSQISERNKKIVLDVFSKKQEEENVLRNLGIFITASKFQAETTIFSILGQSFKRPYVAFDPTSLQLHKFGIKIPQPYLKLRPNDSNMIRLLLINRHIVFSFLNTHDSLLTYRNISKFNDIIKNFELIGYSYYRYLININLMKSNLNYDQRRMIFPFLMKKTFKSYIFDDRSQLTQSINNKSYNTILRDRINNDKYLKIKTGSTGFNQYFALLDLLHPKYPKNYVSNLLINFGIFPTMTIFKPNDYLNGIIKSHTQCPIELNSSFNMKSNDLIEKIDLVNKSLESYYRM</sequence>
<protein>
    <submittedName>
        <fullName evidence="1">Uncharacterized protein</fullName>
    </submittedName>
</protein>
<comment type="caution">
    <text evidence="1">The sequence shown here is derived from an EMBL/GenBank/DDBJ whole genome shotgun (WGS) entry which is preliminary data.</text>
</comment>
<organism evidence="1 2">
    <name type="scientific">[Candida] jaroonii</name>
    <dbReference type="NCBI Taxonomy" id="467808"/>
    <lineage>
        <taxon>Eukaryota</taxon>
        <taxon>Fungi</taxon>
        <taxon>Dikarya</taxon>
        <taxon>Ascomycota</taxon>
        <taxon>Saccharomycotina</taxon>
        <taxon>Pichiomycetes</taxon>
        <taxon>Debaryomycetaceae</taxon>
        <taxon>Yamadazyma</taxon>
    </lineage>
</organism>